<reference evidence="5 6" key="1">
    <citation type="submission" date="2019-02" db="EMBL/GenBank/DDBJ databases">
        <title>Genomic data mining of an Antarctic deep-sea actinobacterium, Janibacterlimosus P3-3-X1.</title>
        <authorList>
            <person name="Liao L."/>
            <person name="Chen B."/>
        </authorList>
    </citation>
    <scope>NUCLEOTIDE SEQUENCE [LARGE SCALE GENOMIC DNA]</scope>
    <source>
        <strain evidence="5 6">P3-3-X1</strain>
    </source>
</reference>
<keyword evidence="6" id="KW-1185">Reference proteome</keyword>
<evidence type="ECO:0000256" key="3">
    <source>
        <dbReference type="ARBA" id="ARBA00022840"/>
    </source>
</evidence>
<dbReference type="PANTHER" id="PTHR24220">
    <property type="entry name" value="IMPORT ATP-BINDING PROTEIN"/>
    <property type="match status" value="1"/>
</dbReference>
<evidence type="ECO:0000313" key="6">
    <source>
        <dbReference type="Proteomes" id="UP000290408"/>
    </source>
</evidence>
<dbReference type="STRING" id="1216970.GCA_001570985_02591"/>
<keyword evidence="3 5" id="KW-0067">ATP-binding</keyword>
<dbReference type="Proteomes" id="UP000290408">
    <property type="component" value="Chromosome"/>
</dbReference>
<dbReference type="SUPFAM" id="SSF52540">
    <property type="entry name" value="P-loop containing nucleoside triphosphate hydrolases"/>
    <property type="match status" value="1"/>
</dbReference>
<sequence>MTEQMTGRLVLHDVSVRYGDVVAVDAATASAAPGEITAVTGHSGAGKTSLLWAIGGMLDDGRSDGSISLGDKTIGDEATSRSAGAVLIPQGSALAEVLTARDNIAIPLVAAGMSGGEASALADRTLASVGLAEHGGHLAEELSGGQRQRVAVARGLALSSLRLESGSAVLLADEPTSELDHDTRELVVGLLQDIARRGGIVLLATHDPEVAEVAAATWHLEDGRLTATARP</sequence>
<dbReference type="EMBL" id="CP036164">
    <property type="protein sequence ID" value="QBF44819.1"/>
    <property type="molecule type" value="Genomic_DNA"/>
</dbReference>
<dbReference type="InterPro" id="IPR027417">
    <property type="entry name" value="P-loop_NTPase"/>
</dbReference>
<dbReference type="GO" id="GO:0022857">
    <property type="term" value="F:transmembrane transporter activity"/>
    <property type="evidence" value="ECO:0007669"/>
    <property type="project" value="TreeGrafter"/>
</dbReference>
<evidence type="ECO:0000256" key="1">
    <source>
        <dbReference type="ARBA" id="ARBA00005417"/>
    </source>
</evidence>
<gene>
    <name evidence="5" type="ORF">EXU32_00130</name>
</gene>
<name>A0A4P6MPJ1_9MICO</name>
<dbReference type="GO" id="GO:0016887">
    <property type="term" value="F:ATP hydrolysis activity"/>
    <property type="evidence" value="ECO:0007669"/>
    <property type="project" value="InterPro"/>
</dbReference>
<dbReference type="KEGG" id="jli:EXU32_00130"/>
<dbReference type="RefSeq" id="WP_130628073.1">
    <property type="nucleotide sequence ID" value="NZ_CP036164.1"/>
</dbReference>
<dbReference type="PROSITE" id="PS50893">
    <property type="entry name" value="ABC_TRANSPORTER_2"/>
    <property type="match status" value="1"/>
</dbReference>
<keyword evidence="2" id="KW-0547">Nucleotide-binding</keyword>
<dbReference type="InterPro" id="IPR003439">
    <property type="entry name" value="ABC_transporter-like_ATP-bd"/>
</dbReference>
<evidence type="ECO:0000259" key="4">
    <source>
        <dbReference type="PROSITE" id="PS50893"/>
    </source>
</evidence>
<evidence type="ECO:0000313" key="5">
    <source>
        <dbReference type="EMBL" id="QBF44819.1"/>
    </source>
</evidence>
<proteinExistence type="inferred from homology"/>
<dbReference type="SMART" id="SM00382">
    <property type="entry name" value="AAA"/>
    <property type="match status" value="1"/>
</dbReference>
<accession>A0A4P6MPJ1</accession>
<protein>
    <submittedName>
        <fullName evidence="5">ATP-binding cassette domain-containing protein</fullName>
    </submittedName>
</protein>
<dbReference type="GO" id="GO:0005886">
    <property type="term" value="C:plasma membrane"/>
    <property type="evidence" value="ECO:0007669"/>
    <property type="project" value="TreeGrafter"/>
</dbReference>
<dbReference type="InterPro" id="IPR003593">
    <property type="entry name" value="AAA+_ATPase"/>
</dbReference>
<dbReference type="Pfam" id="PF00005">
    <property type="entry name" value="ABC_tran"/>
    <property type="match status" value="1"/>
</dbReference>
<organism evidence="5 6">
    <name type="scientific">Janibacter limosus</name>
    <dbReference type="NCBI Taxonomy" id="53458"/>
    <lineage>
        <taxon>Bacteria</taxon>
        <taxon>Bacillati</taxon>
        <taxon>Actinomycetota</taxon>
        <taxon>Actinomycetes</taxon>
        <taxon>Micrococcales</taxon>
        <taxon>Intrasporangiaceae</taxon>
        <taxon>Janibacter</taxon>
    </lineage>
</organism>
<evidence type="ECO:0000256" key="2">
    <source>
        <dbReference type="ARBA" id="ARBA00022741"/>
    </source>
</evidence>
<dbReference type="PROSITE" id="PS00211">
    <property type="entry name" value="ABC_TRANSPORTER_1"/>
    <property type="match status" value="1"/>
</dbReference>
<feature type="domain" description="ABC transporter" evidence="4">
    <location>
        <begin position="9"/>
        <end position="231"/>
    </location>
</feature>
<comment type="similarity">
    <text evidence="1">Belongs to the ABC transporter superfamily.</text>
</comment>
<dbReference type="OrthoDB" id="3176024at2"/>
<dbReference type="InterPro" id="IPR015854">
    <property type="entry name" value="ABC_transpr_LolD-like"/>
</dbReference>
<dbReference type="GO" id="GO:0005524">
    <property type="term" value="F:ATP binding"/>
    <property type="evidence" value="ECO:0007669"/>
    <property type="project" value="UniProtKB-KW"/>
</dbReference>
<dbReference type="Gene3D" id="3.40.50.300">
    <property type="entry name" value="P-loop containing nucleotide triphosphate hydrolases"/>
    <property type="match status" value="1"/>
</dbReference>
<dbReference type="InterPro" id="IPR017871">
    <property type="entry name" value="ABC_transporter-like_CS"/>
</dbReference>
<dbReference type="PANTHER" id="PTHR24220:SF689">
    <property type="entry name" value="LIPOPROTEIN-RELEASING SYSTEM ATP-BINDING PROTEIN LOLD"/>
    <property type="match status" value="1"/>
</dbReference>
<dbReference type="AlphaFoldDB" id="A0A4P6MPJ1"/>